<dbReference type="AlphaFoldDB" id="A0A0U3IE97"/>
<feature type="transmembrane region" description="Helical" evidence="1">
    <location>
        <begin position="170"/>
        <end position="192"/>
    </location>
</feature>
<evidence type="ECO:0000313" key="2">
    <source>
        <dbReference type="EMBL" id="ALU46112.1"/>
    </source>
</evidence>
<protein>
    <recommendedName>
        <fullName evidence="4">Peptidase M50 domain-containing protein</fullName>
    </recommendedName>
</protein>
<gene>
    <name evidence="2" type="ORF">AT705_24430</name>
</gene>
<organism evidence="2 3">
    <name type="scientific">Pseudoalteromonas rubra</name>
    <dbReference type="NCBI Taxonomy" id="43658"/>
    <lineage>
        <taxon>Bacteria</taxon>
        <taxon>Pseudomonadati</taxon>
        <taxon>Pseudomonadota</taxon>
        <taxon>Gammaproteobacteria</taxon>
        <taxon>Alteromonadales</taxon>
        <taxon>Pseudoalteromonadaceae</taxon>
        <taxon>Pseudoalteromonas</taxon>
    </lineage>
</organism>
<keyword evidence="1" id="KW-0812">Transmembrane</keyword>
<keyword evidence="1" id="KW-0472">Membrane</keyword>
<feature type="transmembrane region" description="Helical" evidence="1">
    <location>
        <begin position="142"/>
        <end position="158"/>
    </location>
</feature>
<evidence type="ECO:0000313" key="3">
    <source>
        <dbReference type="Proteomes" id="UP000069015"/>
    </source>
</evidence>
<keyword evidence="1" id="KW-1133">Transmembrane helix</keyword>
<feature type="transmembrane region" description="Helical" evidence="1">
    <location>
        <begin position="85"/>
        <end position="105"/>
    </location>
</feature>
<accession>A0A0U3IE97</accession>
<dbReference type="RefSeq" id="WP_058798947.1">
    <property type="nucleotide sequence ID" value="NZ_CP013613.1"/>
</dbReference>
<evidence type="ECO:0008006" key="4">
    <source>
        <dbReference type="Google" id="ProtNLM"/>
    </source>
</evidence>
<name>A0A0U3IE97_9GAMM</name>
<geneLocation type="plasmid" evidence="2 3">
    <name>pMBL6842</name>
</geneLocation>
<dbReference type="EMBL" id="CP013613">
    <property type="protein sequence ID" value="ALU46112.1"/>
    <property type="molecule type" value="Genomic_DNA"/>
</dbReference>
<dbReference type="Proteomes" id="UP000069015">
    <property type="component" value="Plasmid pMBL6842"/>
</dbReference>
<sequence length="199" mass="21573">MDNLLFQVGLLLIVNSLLRSHIKARSGRAMYLVFLLGVPLHEFAHWVAAKVSACQITQSQFIPRFTHRQLGYVQYVCPWPQPLRALIHTWVGLAPVWLGGLILVGSPGGDLAQTSPGMTLLYGALGVIIAQCMLPSGQDLKIALPGLLILSAGAALLLRPAHMMSVLEHVIVALQTPLSCLLVYQLFAVLVIEGGRLAR</sequence>
<feature type="transmembrane region" description="Helical" evidence="1">
    <location>
        <begin position="117"/>
        <end position="136"/>
    </location>
</feature>
<dbReference type="KEGG" id="prr:AT705_24430"/>
<proteinExistence type="predicted"/>
<keyword evidence="2" id="KW-0614">Plasmid</keyword>
<reference evidence="2 3" key="1">
    <citation type="submission" date="2015-12" db="EMBL/GenBank/DDBJ databases">
        <title>Complete genome sequence of Pseudoalteromonas rubra SCSIO 6842, harboring a conjugative plasmid.</title>
        <authorList>
            <person name="Li B."/>
            <person name="Wang X."/>
        </authorList>
    </citation>
    <scope>NUCLEOTIDE SEQUENCE [LARGE SCALE GENOMIC DNA]</scope>
    <source>
        <strain evidence="2 3">SCSIO 6842</strain>
        <plasmid evidence="3">Plasmid pMBL6842</plasmid>
    </source>
</reference>
<evidence type="ECO:0000256" key="1">
    <source>
        <dbReference type="SAM" id="Phobius"/>
    </source>
</evidence>